<accession>A0A3G8M6A5</accession>
<dbReference type="KEGG" id="mros:EHO51_10415"/>
<reference evidence="3 4" key="1">
    <citation type="submission" date="2018-11" db="EMBL/GenBank/DDBJ databases">
        <title>Genome squencing of methanotrophic bacteria isolated from alkaline groundwater in Korea.</title>
        <authorList>
            <person name="Nguyen L.N."/>
        </authorList>
    </citation>
    <scope>NUCLEOTIDE SEQUENCE [LARGE SCALE GENOMIC DNA]</scope>
    <source>
        <strain evidence="3 4">GW6</strain>
    </source>
</reference>
<feature type="transmembrane region" description="Helical" evidence="2">
    <location>
        <begin position="79"/>
        <end position="96"/>
    </location>
</feature>
<feature type="transmembrane region" description="Helical" evidence="2">
    <location>
        <begin position="38"/>
        <end position="56"/>
    </location>
</feature>
<dbReference type="EMBL" id="CP034086">
    <property type="protein sequence ID" value="AZG77114.1"/>
    <property type="molecule type" value="Genomic_DNA"/>
</dbReference>
<sequence length="107" mass="12061">MTEEPQDKGTPPLETPPPLPREAPAQPQLPKFVIPRSLYIATALIVIGSFAITLFVRNPYTQSVTEGGGFYEHSTDNSALMWVAIFVGIPLSFWAYKRWILPLFERK</sequence>
<keyword evidence="2" id="KW-1133">Transmembrane helix</keyword>
<evidence type="ECO:0000313" key="3">
    <source>
        <dbReference type="EMBL" id="AZG77114.1"/>
    </source>
</evidence>
<proteinExistence type="predicted"/>
<gene>
    <name evidence="3" type="ORF">EHO51_10415</name>
</gene>
<keyword evidence="2" id="KW-0812">Transmembrane</keyword>
<evidence type="ECO:0000256" key="1">
    <source>
        <dbReference type="SAM" id="MobiDB-lite"/>
    </source>
</evidence>
<evidence type="ECO:0000256" key="2">
    <source>
        <dbReference type="SAM" id="Phobius"/>
    </source>
</evidence>
<dbReference type="AlphaFoldDB" id="A0A3G8M6A5"/>
<name>A0A3G8M6A5_9HYPH</name>
<organism evidence="3 4">
    <name type="scientific">Methylocystis rosea</name>
    <dbReference type="NCBI Taxonomy" id="173366"/>
    <lineage>
        <taxon>Bacteria</taxon>
        <taxon>Pseudomonadati</taxon>
        <taxon>Pseudomonadota</taxon>
        <taxon>Alphaproteobacteria</taxon>
        <taxon>Hyphomicrobiales</taxon>
        <taxon>Methylocystaceae</taxon>
        <taxon>Methylocystis</taxon>
    </lineage>
</organism>
<protein>
    <submittedName>
        <fullName evidence="3">Uncharacterized protein</fullName>
    </submittedName>
</protein>
<evidence type="ECO:0000313" key="4">
    <source>
        <dbReference type="Proteomes" id="UP000273982"/>
    </source>
</evidence>
<keyword evidence="2" id="KW-0472">Membrane</keyword>
<dbReference type="Proteomes" id="UP000273982">
    <property type="component" value="Chromosome"/>
</dbReference>
<dbReference type="RefSeq" id="WP_124738839.1">
    <property type="nucleotide sequence ID" value="NZ_CP034086.1"/>
</dbReference>
<feature type="region of interest" description="Disordered" evidence="1">
    <location>
        <begin position="1"/>
        <end position="26"/>
    </location>
</feature>